<dbReference type="Gene3D" id="2.40.40.10">
    <property type="entry name" value="RlpA-like domain"/>
    <property type="match status" value="1"/>
</dbReference>
<organism evidence="11">
    <name type="scientific">uncultured symbiotic protist of Hodotermopsis sjoestedti</name>
    <dbReference type="NCBI Taxonomy" id="403659"/>
    <lineage>
        <taxon>Eukaryota</taxon>
        <taxon>environmental samples</taxon>
    </lineage>
</organism>
<dbReference type="InterPro" id="IPR052288">
    <property type="entry name" value="GH45_Enzymes"/>
</dbReference>
<reference evidence="11" key="1">
    <citation type="journal article" date="2010" name="PLoS ONE">
        <title>Phylogenetic analysis of cellulolytic enzyme genes from representative lineages of termites and a related cockroach.</title>
        <authorList>
            <person name="Todaka N."/>
            <person name="Inoue T."/>
            <person name="Saita K."/>
            <person name="Ohkuma M."/>
            <person name="Nalepa C.A."/>
            <person name="Lenz M."/>
            <person name="Kudo T."/>
            <person name="Moriya S."/>
        </authorList>
    </citation>
    <scope>NUCLEOTIDE SEQUENCE</scope>
</reference>
<evidence type="ECO:0000256" key="4">
    <source>
        <dbReference type="ARBA" id="ARBA00022801"/>
    </source>
</evidence>
<keyword evidence="6" id="KW-0119">Carbohydrate metabolism</keyword>
<evidence type="ECO:0000256" key="6">
    <source>
        <dbReference type="ARBA" id="ARBA00023277"/>
    </source>
</evidence>
<proteinExistence type="evidence at transcript level"/>
<evidence type="ECO:0000256" key="9">
    <source>
        <dbReference type="SAM" id="MobiDB-lite"/>
    </source>
</evidence>
<keyword evidence="8" id="KW-0624">Polysaccharide degradation</keyword>
<comment type="similarity">
    <text evidence="2">Belongs to the glycosyl hydrolase 45 (cellulase K) family.</text>
</comment>
<dbReference type="GO" id="GO:0008810">
    <property type="term" value="F:cellulase activity"/>
    <property type="evidence" value="ECO:0007669"/>
    <property type="project" value="UniProtKB-EC"/>
</dbReference>
<evidence type="ECO:0000256" key="7">
    <source>
        <dbReference type="ARBA" id="ARBA00023295"/>
    </source>
</evidence>
<evidence type="ECO:0000256" key="3">
    <source>
        <dbReference type="ARBA" id="ARBA00012601"/>
    </source>
</evidence>
<keyword evidence="5" id="KW-0136">Cellulose degradation</keyword>
<name>A4UWU6_9EUKA</name>
<dbReference type="PANTHER" id="PTHR39730">
    <property type="entry name" value="ENDOGLUCANASE 1"/>
    <property type="match status" value="1"/>
</dbReference>
<dbReference type="GO" id="GO:0030245">
    <property type="term" value="P:cellulose catabolic process"/>
    <property type="evidence" value="ECO:0007669"/>
    <property type="project" value="UniProtKB-KW"/>
</dbReference>
<dbReference type="EMBL" id="AB274597">
    <property type="protein sequence ID" value="BAF57356.1"/>
    <property type="molecule type" value="mRNA"/>
</dbReference>
<evidence type="ECO:0000256" key="8">
    <source>
        <dbReference type="ARBA" id="ARBA00023326"/>
    </source>
</evidence>
<comment type="catalytic activity">
    <reaction evidence="1">
        <text>Endohydrolysis of (1-&gt;4)-beta-D-glucosidic linkages in cellulose, lichenin and cereal beta-D-glucans.</text>
        <dbReference type="EC" id="3.2.1.4"/>
    </reaction>
</comment>
<dbReference type="AlphaFoldDB" id="A4UWU6"/>
<evidence type="ECO:0000256" key="1">
    <source>
        <dbReference type="ARBA" id="ARBA00000966"/>
    </source>
</evidence>
<feature type="domain" description="Glycosyl hydrolases family 45 active site" evidence="10">
    <location>
        <begin position="33"/>
        <end position="232"/>
    </location>
</feature>
<feature type="region of interest" description="Disordered" evidence="9">
    <location>
        <begin position="52"/>
        <end position="77"/>
    </location>
</feature>
<keyword evidence="7" id="KW-0326">Glycosidase</keyword>
<dbReference type="CAZy" id="GH45">
    <property type="family name" value="Glycoside Hydrolase Family 45"/>
</dbReference>
<evidence type="ECO:0000256" key="2">
    <source>
        <dbReference type="ARBA" id="ARBA00007793"/>
    </source>
</evidence>
<dbReference type="InterPro" id="IPR036908">
    <property type="entry name" value="RlpA-like_sf"/>
</dbReference>
<accession>A4UWU6</accession>
<dbReference type="Pfam" id="PF02015">
    <property type="entry name" value="Glyco_hydro_45"/>
    <property type="match status" value="1"/>
</dbReference>
<sequence length="235" mass="23846">MLFACYLAGTNSLPSVNGSNIQVKRIPNAASGSGKTTAIGTAGKPSCSWTGKASVSSPVKSCGKDGSSASVQDEKSGCDGGTSYMCADQVPRAVNDSYAIGFSAAVYGGYNEAAACCSCFELTFTSGPVNGKKMVVQVTNTGGDLGSNQFDLAIPGGGVGIYNGCTSQYNAGSDGWGSRYGGVSSRADCSQLPSALQGGCQFHFDWFGGADNPSVNFQEVSCPSELTGITGCTRK</sequence>
<evidence type="ECO:0000313" key="11">
    <source>
        <dbReference type="EMBL" id="BAF57356.1"/>
    </source>
</evidence>
<protein>
    <recommendedName>
        <fullName evidence="3">cellulase</fullName>
        <ecNumber evidence="3">3.2.1.4</ecNumber>
    </recommendedName>
</protein>
<dbReference type="SUPFAM" id="SSF50685">
    <property type="entry name" value="Barwin-like endoglucanases"/>
    <property type="match status" value="1"/>
</dbReference>
<keyword evidence="4 11" id="KW-0378">Hydrolase</keyword>
<dbReference type="InterPro" id="IPR000334">
    <property type="entry name" value="Glyco_hydro_45"/>
</dbReference>
<dbReference type="EC" id="3.2.1.4" evidence="3"/>
<evidence type="ECO:0000259" key="10">
    <source>
        <dbReference type="Pfam" id="PF02015"/>
    </source>
</evidence>
<evidence type="ECO:0000256" key="5">
    <source>
        <dbReference type="ARBA" id="ARBA00023001"/>
    </source>
</evidence>
<dbReference type="PANTHER" id="PTHR39730:SF1">
    <property type="entry name" value="ENDOGLUCANASE 1"/>
    <property type="match status" value="1"/>
</dbReference>